<comment type="caution">
    <text evidence="2">The sequence shown here is derived from an EMBL/GenBank/DDBJ whole genome shotgun (WGS) entry which is preliminary data.</text>
</comment>
<organism evidence="2 3">
    <name type="scientific">Candidatus Enterococcus ferrettii</name>
    <dbReference type="NCBI Taxonomy" id="2815324"/>
    <lineage>
        <taxon>Bacteria</taxon>
        <taxon>Bacillati</taxon>
        <taxon>Bacillota</taxon>
        <taxon>Bacilli</taxon>
        <taxon>Lactobacillales</taxon>
        <taxon>Enterococcaceae</taxon>
        <taxon>Enterococcus</taxon>
    </lineage>
</organism>
<gene>
    <name evidence="2" type="ORF">JZO67_003419</name>
</gene>
<dbReference type="InterPro" id="IPR016024">
    <property type="entry name" value="ARM-type_fold"/>
</dbReference>
<accession>A0ABV0ES18</accession>
<dbReference type="PANTHER" id="PTHR37813:SF1">
    <property type="entry name" value="FELS-2 PROPHAGE PROTEIN"/>
    <property type="match status" value="1"/>
</dbReference>
<name>A0ABV0ES18_9ENTE</name>
<dbReference type="RefSeq" id="WP_207702742.1">
    <property type="nucleotide sequence ID" value="NZ_JAFREL020000003.1"/>
</dbReference>
<dbReference type="Proteomes" id="UP000664357">
    <property type="component" value="Unassembled WGS sequence"/>
</dbReference>
<dbReference type="PANTHER" id="PTHR37813">
    <property type="entry name" value="FELS-2 PROPHAGE PROTEIN"/>
    <property type="match status" value="1"/>
</dbReference>
<evidence type="ECO:0000256" key="1">
    <source>
        <dbReference type="SAM" id="MobiDB-lite"/>
    </source>
</evidence>
<proteinExistence type="predicted"/>
<sequence>MDDMYNFEITLSNMNSLFQRTEAAKEESEPVRGILRMASKLADAATGKISGRSSASANELENSGKAINSLGKSVNSSVDELSKAWQKILNGVDQVNRAFETLGENSGISKFLELMSNVKAIVTPVEKALSKFNGVVDSSVGKITGLLGSKKEDNAKSDGKDNSGCKCSSSSSGEKKSGGANPAVQLKDEVEKSKGAFETIQGIVNGMLGGLTNVFGLALKVLGPGAILGVVLAGLGLANQQFGEQISSMITMIATKGPEIINSLVTNITTALPALIASGAQILTSLMEAITANIEPIFNGAVAIISSLIEGVIAALPQLIPAALQMIETLAISLISAAPQLMIQGLNLLLAIVQGISENTGRIVETIANVLTAFLGAITEYLPTIFSKGIEILVTLVTAIAKTVGELIPVAASIIYQFLSTIGEKLPDVVSKGIEIVGSLIRGLIEKLPQVIESGVQLIQALIQSIAEKIPAVKEKAMEITANLLSKILEAGSDMVGAGKDLVRGFIEGIGSMINSVVQKAGELASSAVDKVKEFLRIKSPSRVFKRIGEYTGQGFVLGMDSMISNVEKTSEQLAQAAIPDMQSMDYAMNQSMGSIGANFSAESMNQPIIIGNDQPIYVTLPDGRIIAETTAPFMPKLLQKHQDRRNSQLGRRG</sequence>
<evidence type="ECO:0000313" key="2">
    <source>
        <dbReference type="EMBL" id="MEO1771439.1"/>
    </source>
</evidence>
<reference evidence="2 3" key="1">
    <citation type="submission" date="2021-03" db="EMBL/GenBank/DDBJ databases">
        <authorList>
            <person name="Gilmore M.S."/>
            <person name="Schwartzman J."/>
            <person name="Van Tyne D."/>
            <person name="Martin M."/>
            <person name="Earl A.M."/>
            <person name="Manson A.L."/>
            <person name="Straub T."/>
            <person name="Salamzade R."/>
            <person name="Saavedra J."/>
            <person name="Lebreton F."/>
            <person name="Prichula J."/>
            <person name="Schaufler K."/>
            <person name="Gaca A."/>
            <person name="Sgardioli B."/>
            <person name="Wagenaar J."/>
            <person name="Strong T."/>
        </authorList>
    </citation>
    <scope>NUCLEOTIDE SEQUENCE [LARGE SCALE GENOMIC DNA]</scope>
    <source>
        <strain evidence="2 3">665A</strain>
    </source>
</reference>
<reference evidence="2 3" key="2">
    <citation type="submission" date="2024-02" db="EMBL/GenBank/DDBJ databases">
        <title>The Genome Sequence of Enterococcus sp. DIV0159.</title>
        <authorList>
            <person name="Earl A."/>
            <person name="Manson A."/>
            <person name="Gilmore M."/>
            <person name="Sanders J."/>
            <person name="Shea T."/>
            <person name="Howe W."/>
            <person name="Livny J."/>
            <person name="Cuomo C."/>
            <person name="Neafsey D."/>
            <person name="Birren B."/>
        </authorList>
    </citation>
    <scope>NUCLEOTIDE SEQUENCE [LARGE SCALE GENOMIC DNA]</scope>
    <source>
        <strain evidence="2 3">665A</strain>
    </source>
</reference>
<feature type="compositionally biased region" description="Basic and acidic residues" evidence="1">
    <location>
        <begin position="151"/>
        <end position="163"/>
    </location>
</feature>
<dbReference type="EMBL" id="JAFREL020000003">
    <property type="protein sequence ID" value="MEO1771439.1"/>
    <property type="molecule type" value="Genomic_DNA"/>
</dbReference>
<feature type="region of interest" description="Disordered" evidence="1">
    <location>
        <begin position="151"/>
        <end position="182"/>
    </location>
</feature>
<dbReference type="Gene3D" id="1.25.10.10">
    <property type="entry name" value="Leucine-rich Repeat Variant"/>
    <property type="match status" value="1"/>
</dbReference>
<evidence type="ECO:0000313" key="3">
    <source>
        <dbReference type="Proteomes" id="UP000664357"/>
    </source>
</evidence>
<protein>
    <recommendedName>
        <fullName evidence="4">Phage tail protein</fullName>
    </recommendedName>
</protein>
<dbReference type="SUPFAM" id="SSF48371">
    <property type="entry name" value="ARM repeat"/>
    <property type="match status" value="1"/>
</dbReference>
<evidence type="ECO:0008006" key="4">
    <source>
        <dbReference type="Google" id="ProtNLM"/>
    </source>
</evidence>
<keyword evidence="3" id="KW-1185">Reference proteome</keyword>
<dbReference type="InterPro" id="IPR011989">
    <property type="entry name" value="ARM-like"/>
</dbReference>